<feature type="region of interest" description="Disordered" evidence="1">
    <location>
        <begin position="1"/>
        <end position="82"/>
    </location>
</feature>
<feature type="compositionally biased region" description="Low complexity" evidence="1">
    <location>
        <begin position="64"/>
        <end position="82"/>
    </location>
</feature>
<name>A0A7S3C4Q2_9EUKA</name>
<proteinExistence type="predicted"/>
<gene>
    <name evidence="2" type="ORF">HERI1096_LOCUS39423</name>
</gene>
<sequence length="167" mass="16862">MDGDGGLDGNRRTPQSWQSVPKPQKLYSAPNPPSSQSSSDEYSQNSLQPTGDGWDGDGGGGVAVGAEAGAETGDTRAGVGADVGADVGAGVAMQSGMVDRPVAESDSGAPRVASAIVADTRPLPLRSTALLPYQAPHKLGPLTTPRQGSARRASVSAALHAMLWIAT</sequence>
<feature type="compositionally biased region" description="Polar residues" evidence="1">
    <location>
        <begin position="12"/>
        <end position="21"/>
    </location>
</feature>
<reference evidence="2" key="1">
    <citation type="submission" date="2021-01" db="EMBL/GenBank/DDBJ databases">
        <authorList>
            <person name="Corre E."/>
            <person name="Pelletier E."/>
            <person name="Niang G."/>
            <person name="Scheremetjew M."/>
            <person name="Finn R."/>
            <person name="Kale V."/>
            <person name="Holt S."/>
            <person name="Cochrane G."/>
            <person name="Meng A."/>
            <person name="Brown T."/>
            <person name="Cohen L."/>
        </authorList>
    </citation>
    <scope>NUCLEOTIDE SEQUENCE</scope>
    <source>
        <strain evidence="2">CCMP281</strain>
    </source>
</reference>
<evidence type="ECO:0000256" key="1">
    <source>
        <dbReference type="SAM" id="MobiDB-lite"/>
    </source>
</evidence>
<dbReference type="AlphaFoldDB" id="A0A7S3C4Q2"/>
<accession>A0A7S3C4Q2</accession>
<evidence type="ECO:0000313" key="2">
    <source>
        <dbReference type="EMBL" id="CAE0152333.1"/>
    </source>
</evidence>
<dbReference type="EMBL" id="HBHX01071280">
    <property type="protein sequence ID" value="CAE0152333.1"/>
    <property type="molecule type" value="Transcribed_RNA"/>
</dbReference>
<protein>
    <submittedName>
        <fullName evidence="2">Uncharacterized protein</fullName>
    </submittedName>
</protein>
<organism evidence="2">
    <name type="scientific">Haptolina ericina</name>
    <dbReference type="NCBI Taxonomy" id="156174"/>
    <lineage>
        <taxon>Eukaryota</taxon>
        <taxon>Haptista</taxon>
        <taxon>Haptophyta</taxon>
        <taxon>Prymnesiophyceae</taxon>
        <taxon>Prymnesiales</taxon>
        <taxon>Prymnesiaceae</taxon>
        <taxon>Haptolina</taxon>
    </lineage>
</organism>
<feature type="compositionally biased region" description="Low complexity" evidence="1">
    <location>
        <begin position="34"/>
        <end position="46"/>
    </location>
</feature>